<dbReference type="InterPro" id="IPR055211">
    <property type="entry name" value="KH_PNO1_2nd"/>
</dbReference>
<feature type="domain" description="K Homology" evidence="3">
    <location>
        <begin position="1"/>
        <end position="65"/>
    </location>
</feature>
<evidence type="ECO:0000256" key="2">
    <source>
        <dbReference type="PROSITE-ProRule" id="PRU00117"/>
    </source>
</evidence>
<gene>
    <name evidence="4" type="ORF">ACFQL7_15600</name>
</gene>
<protein>
    <submittedName>
        <fullName evidence="4">KH domain-containing protein</fullName>
    </submittedName>
</protein>
<keyword evidence="1 2" id="KW-0694">RNA-binding</keyword>
<dbReference type="PANTHER" id="PTHR12826:SF13">
    <property type="entry name" value="RNA-BINDING PROTEIN PNO1"/>
    <property type="match status" value="1"/>
</dbReference>
<dbReference type="FunFam" id="3.30.1370.10:FF:000076">
    <property type="entry name" value="KH domain protein"/>
    <property type="match status" value="1"/>
</dbReference>
<dbReference type="InterPro" id="IPR004088">
    <property type="entry name" value="KH_dom_type_1"/>
</dbReference>
<dbReference type="PROSITE" id="PS50084">
    <property type="entry name" value="KH_TYPE_1"/>
    <property type="match status" value="1"/>
</dbReference>
<dbReference type="RefSeq" id="WP_390206000.1">
    <property type="nucleotide sequence ID" value="NZ_JBHSZC010000001.1"/>
</dbReference>
<dbReference type="EMBL" id="JBHTAX010000001">
    <property type="protein sequence ID" value="MFC7191100.1"/>
    <property type="molecule type" value="Genomic_DNA"/>
</dbReference>
<evidence type="ECO:0000313" key="4">
    <source>
        <dbReference type="EMBL" id="MFC7191100.1"/>
    </source>
</evidence>
<accession>A0ABD5YX75</accession>
<dbReference type="Pfam" id="PF22891">
    <property type="entry name" value="KH_PNO1_2nd"/>
    <property type="match status" value="1"/>
</dbReference>
<evidence type="ECO:0000259" key="3">
    <source>
        <dbReference type="SMART" id="SM00322"/>
    </source>
</evidence>
<reference evidence="4 5" key="1">
    <citation type="journal article" date="2019" name="Int. J. Syst. Evol. Microbiol.">
        <title>The Global Catalogue of Microorganisms (GCM) 10K type strain sequencing project: providing services to taxonomists for standard genome sequencing and annotation.</title>
        <authorList>
            <consortium name="The Broad Institute Genomics Platform"/>
            <consortium name="The Broad Institute Genome Sequencing Center for Infectious Disease"/>
            <person name="Wu L."/>
            <person name="Ma J."/>
        </authorList>
    </citation>
    <scope>NUCLEOTIDE SEQUENCE [LARGE SCALE GENOMIC DNA]</scope>
    <source>
        <strain evidence="4 5">RDMS1</strain>
    </source>
</reference>
<sequence>MQHVTIPQDRIGVLVGEGGETMREIESKAEVRLDIDSETGSVAVETVGDPILGLKGPEIVKAIGRGFRPDDALRLLDNDVMMLEIVDIDAAARNKNDLRRQKGRLIGENGRTRELMEELTGASVVIYGSTLGIIGRPNEVSAVRRAAEMILDGSPHGSVYSFLERRRTEMKQQELSYHEFLAEPNSGRYYRIE</sequence>
<comment type="caution">
    <text evidence="4">The sequence shown here is derived from an EMBL/GenBank/DDBJ whole genome shotgun (WGS) entry which is preliminary data.</text>
</comment>
<dbReference type="NCBIfam" id="NF010329">
    <property type="entry name" value="PRK13763.1-4"/>
    <property type="match status" value="1"/>
</dbReference>
<evidence type="ECO:0000256" key="1">
    <source>
        <dbReference type="ARBA" id="ARBA00022884"/>
    </source>
</evidence>
<keyword evidence="5" id="KW-1185">Reference proteome</keyword>
<organism evidence="4 5">
    <name type="scientific">Halocatena marina</name>
    <dbReference type="NCBI Taxonomy" id="2934937"/>
    <lineage>
        <taxon>Archaea</taxon>
        <taxon>Methanobacteriati</taxon>
        <taxon>Methanobacteriota</taxon>
        <taxon>Stenosarchaea group</taxon>
        <taxon>Halobacteria</taxon>
        <taxon>Halobacteriales</taxon>
        <taxon>Natronomonadaceae</taxon>
        <taxon>Halocatena</taxon>
    </lineage>
</organism>
<dbReference type="InterPro" id="IPR036612">
    <property type="entry name" value="KH_dom_type_1_sf"/>
</dbReference>
<dbReference type="Gene3D" id="3.30.1370.10">
    <property type="entry name" value="K Homology domain, type 1"/>
    <property type="match status" value="2"/>
</dbReference>
<dbReference type="SMART" id="SM00322">
    <property type="entry name" value="KH"/>
    <property type="match status" value="2"/>
</dbReference>
<dbReference type="AlphaFoldDB" id="A0ABD5YX75"/>
<feature type="domain" description="K Homology" evidence="3">
    <location>
        <begin position="80"/>
        <end position="152"/>
    </location>
</feature>
<dbReference type="PANTHER" id="PTHR12826">
    <property type="entry name" value="RIBONUCLEASE Y"/>
    <property type="match status" value="1"/>
</dbReference>
<dbReference type="GO" id="GO:0003723">
    <property type="term" value="F:RNA binding"/>
    <property type="evidence" value="ECO:0007669"/>
    <property type="project" value="UniProtKB-UniRule"/>
</dbReference>
<dbReference type="NCBIfam" id="TIGR03665">
    <property type="entry name" value="arCOG04150"/>
    <property type="match status" value="1"/>
</dbReference>
<dbReference type="Proteomes" id="UP001596417">
    <property type="component" value="Unassembled WGS sequence"/>
</dbReference>
<name>A0ABD5YX75_9EURY</name>
<dbReference type="Pfam" id="PF00013">
    <property type="entry name" value="KH_1"/>
    <property type="match status" value="1"/>
</dbReference>
<dbReference type="InterPro" id="IPR019964">
    <property type="entry name" value="KH_domain_protein_archaea"/>
</dbReference>
<dbReference type="InterPro" id="IPR004087">
    <property type="entry name" value="KH_dom"/>
</dbReference>
<dbReference type="SUPFAM" id="SSF54791">
    <property type="entry name" value="Eukaryotic type KH-domain (KH-domain type I)"/>
    <property type="match status" value="2"/>
</dbReference>
<dbReference type="CDD" id="cd22390">
    <property type="entry name" value="KH-I_Dim2p_like_rpt2"/>
    <property type="match status" value="1"/>
</dbReference>
<evidence type="ECO:0000313" key="5">
    <source>
        <dbReference type="Proteomes" id="UP001596417"/>
    </source>
</evidence>
<proteinExistence type="predicted"/>